<dbReference type="SUPFAM" id="SSF159888">
    <property type="entry name" value="YdhG-like"/>
    <property type="match status" value="1"/>
</dbReference>
<evidence type="ECO:0000313" key="2">
    <source>
        <dbReference type="EMBL" id="SCE97116.1"/>
    </source>
</evidence>
<dbReference type="Proteomes" id="UP000198242">
    <property type="component" value="Chromosome I"/>
</dbReference>
<sequence length="120" mass="13168">MQTTSIDDYLTGLETPLRKIAEAARPVIDGALADATAVMWHGHPVWGLGAAPGRRPICLLKAYRSYVTFGLWRGQEITDRSGRLTPGARKMASVRLSSTADVDVALFTDWLRQARTLEGK</sequence>
<feature type="domain" description="YdhG-like" evidence="1">
    <location>
        <begin position="18"/>
        <end position="114"/>
    </location>
</feature>
<evidence type="ECO:0000313" key="3">
    <source>
        <dbReference type="Proteomes" id="UP000198242"/>
    </source>
</evidence>
<dbReference type="InterPro" id="IPR014922">
    <property type="entry name" value="YdhG-like"/>
</dbReference>
<evidence type="ECO:0000259" key="1">
    <source>
        <dbReference type="Pfam" id="PF08818"/>
    </source>
</evidence>
<protein>
    <recommendedName>
        <fullName evidence="1">YdhG-like domain-containing protein</fullName>
    </recommendedName>
</protein>
<dbReference type="RefSeq" id="WP_089006446.1">
    <property type="nucleotide sequence ID" value="NZ_LT607411.1"/>
</dbReference>
<dbReference type="OrthoDB" id="192368at2"/>
<dbReference type="AlphaFoldDB" id="A0A1C4WLF1"/>
<proteinExistence type="predicted"/>
<name>A0A1C4WLF1_MICVI</name>
<reference evidence="3" key="1">
    <citation type="submission" date="2016-06" db="EMBL/GenBank/DDBJ databases">
        <authorList>
            <person name="Varghese N."/>
            <person name="Submissions Spin"/>
        </authorList>
    </citation>
    <scope>NUCLEOTIDE SEQUENCE [LARGE SCALE GENOMIC DNA]</scope>
    <source>
        <strain evidence="3">DSM 43909</strain>
    </source>
</reference>
<accession>A0A1C4WLF1</accession>
<organism evidence="2 3">
    <name type="scientific">Micromonospora viridifaciens</name>
    <dbReference type="NCBI Taxonomy" id="1881"/>
    <lineage>
        <taxon>Bacteria</taxon>
        <taxon>Bacillati</taxon>
        <taxon>Actinomycetota</taxon>
        <taxon>Actinomycetes</taxon>
        <taxon>Micromonosporales</taxon>
        <taxon>Micromonosporaceae</taxon>
        <taxon>Micromonospora</taxon>
    </lineage>
</organism>
<keyword evidence="3" id="KW-1185">Reference proteome</keyword>
<gene>
    <name evidence="2" type="ORF">GA0074695_2564</name>
</gene>
<dbReference type="EMBL" id="LT607411">
    <property type="protein sequence ID" value="SCE97116.1"/>
    <property type="molecule type" value="Genomic_DNA"/>
</dbReference>
<dbReference type="Gene3D" id="3.90.1150.200">
    <property type="match status" value="1"/>
</dbReference>
<dbReference type="Pfam" id="PF08818">
    <property type="entry name" value="DUF1801"/>
    <property type="match status" value="1"/>
</dbReference>